<dbReference type="PANTHER" id="PTHR43757">
    <property type="entry name" value="AMINOMETHYLTRANSFERASE"/>
    <property type="match status" value="1"/>
</dbReference>
<feature type="domain" description="GCVT N-terminal" evidence="4">
    <location>
        <begin position="13"/>
        <end position="133"/>
    </location>
</feature>
<dbReference type="InterPro" id="IPR027266">
    <property type="entry name" value="TrmE/GcvT-like"/>
</dbReference>
<dbReference type="InterPro" id="IPR006222">
    <property type="entry name" value="GCVT_N"/>
</dbReference>
<accession>X1CU72</accession>
<sequence>MQLKNKKIFRTIFYDRHTALKAKMVEFGGWNMPLCYSSGIFREHLMTRKKAGIFDVSHMGRFIFSGRDALPFLQHVLSNNAAALEVGESQYTIITDIRGGAIDDAYLYRFVEDEYLLVVNAANREKDWDYFQSFLS</sequence>
<comment type="similarity">
    <text evidence="1">Belongs to the GcvT family.</text>
</comment>
<evidence type="ECO:0000256" key="3">
    <source>
        <dbReference type="ARBA" id="ARBA00022679"/>
    </source>
</evidence>
<evidence type="ECO:0000256" key="2">
    <source>
        <dbReference type="ARBA" id="ARBA00022576"/>
    </source>
</evidence>
<dbReference type="AlphaFoldDB" id="X1CU72"/>
<dbReference type="Gene3D" id="3.30.1360.120">
    <property type="entry name" value="Probable tRNA modification gtpase trme, domain 1"/>
    <property type="match status" value="1"/>
</dbReference>
<keyword evidence="2" id="KW-0032">Aminotransferase</keyword>
<reference evidence="5" key="1">
    <citation type="journal article" date="2014" name="Front. Microbiol.">
        <title>High frequency of phylogenetically diverse reductive dehalogenase-homologous genes in deep subseafloor sedimentary metagenomes.</title>
        <authorList>
            <person name="Kawai M."/>
            <person name="Futagami T."/>
            <person name="Toyoda A."/>
            <person name="Takaki Y."/>
            <person name="Nishi S."/>
            <person name="Hori S."/>
            <person name="Arai W."/>
            <person name="Tsubouchi T."/>
            <person name="Morono Y."/>
            <person name="Uchiyama I."/>
            <person name="Ito T."/>
            <person name="Fujiyama A."/>
            <person name="Inagaki F."/>
            <person name="Takami H."/>
        </authorList>
    </citation>
    <scope>NUCLEOTIDE SEQUENCE</scope>
    <source>
        <strain evidence="5">Expedition CK06-06</strain>
    </source>
</reference>
<dbReference type="SUPFAM" id="SSF103025">
    <property type="entry name" value="Folate-binding domain"/>
    <property type="match status" value="1"/>
</dbReference>
<evidence type="ECO:0000313" key="5">
    <source>
        <dbReference type="EMBL" id="GAG87771.1"/>
    </source>
</evidence>
<keyword evidence="3" id="KW-0808">Transferase</keyword>
<name>X1CU72_9ZZZZ</name>
<dbReference type="InterPro" id="IPR028896">
    <property type="entry name" value="GcvT/YgfZ/DmdA"/>
</dbReference>
<comment type="caution">
    <text evidence="5">The sequence shown here is derived from an EMBL/GenBank/DDBJ whole genome shotgun (WGS) entry which is preliminary data.</text>
</comment>
<dbReference type="PANTHER" id="PTHR43757:SF2">
    <property type="entry name" value="AMINOMETHYLTRANSFERASE, MITOCHONDRIAL"/>
    <property type="match status" value="1"/>
</dbReference>
<dbReference type="Pfam" id="PF01571">
    <property type="entry name" value="GCV_T"/>
    <property type="match status" value="1"/>
</dbReference>
<proteinExistence type="inferred from homology"/>
<gene>
    <name evidence="5" type="ORF">S01H4_34485</name>
</gene>
<evidence type="ECO:0000256" key="1">
    <source>
        <dbReference type="ARBA" id="ARBA00008609"/>
    </source>
</evidence>
<dbReference type="GO" id="GO:0008483">
    <property type="term" value="F:transaminase activity"/>
    <property type="evidence" value="ECO:0007669"/>
    <property type="project" value="UniProtKB-KW"/>
</dbReference>
<protein>
    <recommendedName>
        <fullName evidence="4">GCVT N-terminal domain-containing protein</fullName>
    </recommendedName>
</protein>
<organism evidence="5">
    <name type="scientific">marine sediment metagenome</name>
    <dbReference type="NCBI Taxonomy" id="412755"/>
    <lineage>
        <taxon>unclassified sequences</taxon>
        <taxon>metagenomes</taxon>
        <taxon>ecological metagenomes</taxon>
    </lineage>
</organism>
<evidence type="ECO:0000259" key="4">
    <source>
        <dbReference type="Pfam" id="PF01571"/>
    </source>
</evidence>
<feature type="non-terminal residue" evidence="5">
    <location>
        <position position="136"/>
    </location>
</feature>
<dbReference type="FunFam" id="3.30.70.1400:FF:000001">
    <property type="entry name" value="Aminomethyltransferase"/>
    <property type="match status" value="1"/>
</dbReference>
<dbReference type="EMBL" id="BART01018250">
    <property type="protein sequence ID" value="GAG87771.1"/>
    <property type="molecule type" value="Genomic_DNA"/>
</dbReference>